<accession>A0AAV3S5G8</accession>
<proteinExistence type="predicted"/>
<sequence>MTIERFFDRVQGSRSSLVVVNREQPQPVQRMLSRLFEDQPVTVEETEIPDGERDLVLLVRDGVVVASSTLEDVMNAILMVNSDLFVTGSRDLVDADLPDVLAEIEETRFDVRGYPASENDKLLLIAVSRAIEREAFLADAGRLRSAFQYLSRIRDESGTRAVYDTLGDSDLDVHVYGIPDWVPPEALGVTIHGGYGHDFRRGWFVVHHRPDGGGTALVAARTDEQRWSGFWTSRDPLVDDVADYIARNL</sequence>
<reference evidence="1 2" key="1">
    <citation type="journal article" date="2019" name="Int. J. Syst. Evol. Microbiol.">
        <title>The Global Catalogue of Microorganisms (GCM) 10K type strain sequencing project: providing services to taxonomists for standard genome sequencing and annotation.</title>
        <authorList>
            <consortium name="The Broad Institute Genomics Platform"/>
            <consortium name="The Broad Institute Genome Sequencing Center for Infectious Disease"/>
            <person name="Wu L."/>
            <person name="Ma J."/>
        </authorList>
    </citation>
    <scope>NUCLEOTIDE SEQUENCE [LARGE SCALE GENOMIC DNA]</scope>
    <source>
        <strain evidence="1 2">JCM 16330</strain>
    </source>
</reference>
<protein>
    <submittedName>
        <fullName evidence="1">DICT sensory domain-containing protein</fullName>
    </submittedName>
</protein>
<comment type="caution">
    <text evidence="1">The sequence shown here is derived from an EMBL/GenBank/DDBJ whole genome shotgun (WGS) entry which is preliminary data.</text>
</comment>
<dbReference type="RefSeq" id="WP_211312359.1">
    <property type="nucleotide sequence ID" value="NZ_BAAABL010000041.1"/>
</dbReference>
<dbReference type="AlphaFoldDB" id="A0AAV3S5G8"/>
<organism evidence="1 2">
    <name type="scientific">Halarchaeum salinum</name>
    <dbReference type="NCBI Taxonomy" id="489912"/>
    <lineage>
        <taxon>Archaea</taxon>
        <taxon>Methanobacteriati</taxon>
        <taxon>Methanobacteriota</taxon>
        <taxon>Stenosarchaea group</taxon>
        <taxon>Halobacteria</taxon>
        <taxon>Halobacteriales</taxon>
        <taxon>Halobacteriaceae</taxon>
    </lineage>
</organism>
<dbReference type="EMBL" id="BAAABL010000041">
    <property type="protein sequence ID" value="GAA0298482.1"/>
    <property type="molecule type" value="Genomic_DNA"/>
</dbReference>
<evidence type="ECO:0000313" key="1">
    <source>
        <dbReference type="EMBL" id="GAA0298482.1"/>
    </source>
</evidence>
<name>A0AAV3S5G8_9EURY</name>
<dbReference type="InterPro" id="IPR016954">
    <property type="entry name" value="Uncharacterised_Vng0742h"/>
</dbReference>
<evidence type="ECO:0000313" key="2">
    <source>
        <dbReference type="Proteomes" id="UP001500837"/>
    </source>
</evidence>
<keyword evidence="2" id="KW-1185">Reference proteome</keyword>
<dbReference type="Proteomes" id="UP001500837">
    <property type="component" value="Unassembled WGS sequence"/>
</dbReference>
<gene>
    <name evidence="1" type="ORF">GCM10009066_10880</name>
</gene>
<dbReference type="PIRSF" id="PIRSF030471">
    <property type="entry name" value="STR_Vng0742h_prd"/>
    <property type="match status" value="1"/>
</dbReference>